<feature type="domain" description="HTH cro/C1-type" evidence="2">
    <location>
        <begin position="9"/>
        <end position="63"/>
    </location>
</feature>
<dbReference type="CDD" id="cd00093">
    <property type="entry name" value="HTH_XRE"/>
    <property type="match status" value="1"/>
</dbReference>
<dbReference type="CDD" id="cd02209">
    <property type="entry name" value="cupin_XRE_C"/>
    <property type="match status" value="1"/>
</dbReference>
<accession>A0ABY4WPJ3</accession>
<dbReference type="Pfam" id="PF07883">
    <property type="entry name" value="Cupin_2"/>
    <property type="match status" value="1"/>
</dbReference>
<evidence type="ECO:0000259" key="2">
    <source>
        <dbReference type="PROSITE" id="PS50943"/>
    </source>
</evidence>
<evidence type="ECO:0000256" key="1">
    <source>
        <dbReference type="ARBA" id="ARBA00023125"/>
    </source>
</evidence>
<dbReference type="InterPro" id="IPR013096">
    <property type="entry name" value="Cupin_2"/>
</dbReference>
<dbReference type="InterPro" id="IPR014710">
    <property type="entry name" value="RmlC-like_jellyroll"/>
</dbReference>
<keyword evidence="4" id="KW-1185">Reference proteome</keyword>
<evidence type="ECO:0000313" key="4">
    <source>
        <dbReference type="Proteomes" id="UP001056500"/>
    </source>
</evidence>
<dbReference type="Gene3D" id="1.10.260.40">
    <property type="entry name" value="lambda repressor-like DNA-binding domains"/>
    <property type="match status" value="1"/>
</dbReference>
<keyword evidence="1" id="KW-0238">DNA-binding</keyword>
<organism evidence="3 4">
    <name type="scientific">Brevibacillus ruminantium</name>
    <dbReference type="NCBI Taxonomy" id="2950604"/>
    <lineage>
        <taxon>Bacteria</taxon>
        <taxon>Bacillati</taxon>
        <taxon>Bacillota</taxon>
        <taxon>Bacilli</taxon>
        <taxon>Bacillales</taxon>
        <taxon>Paenibacillaceae</taxon>
        <taxon>Brevibacillus</taxon>
    </lineage>
</organism>
<dbReference type="InterPro" id="IPR050807">
    <property type="entry name" value="TransReg_Diox_bact_type"/>
</dbReference>
<reference evidence="3" key="1">
    <citation type="submission" date="2022-06" db="EMBL/GenBank/DDBJ databases">
        <title>Genome sequencing of Brevibacillus sp. BB3-R1.</title>
        <authorList>
            <person name="Heo J."/>
            <person name="Lee D."/>
            <person name="Won M."/>
            <person name="Han B.-H."/>
            <person name="Hong S.-B."/>
            <person name="Kwon S.-W."/>
        </authorList>
    </citation>
    <scope>NUCLEOTIDE SEQUENCE</scope>
    <source>
        <strain evidence="3">BB3-R1</strain>
    </source>
</reference>
<dbReference type="Proteomes" id="UP001056500">
    <property type="component" value="Chromosome"/>
</dbReference>
<dbReference type="PANTHER" id="PTHR46797:SF25">
    <property type="entry name" value="TRANSCRIPTIONAL REGULATOR"/>
    <property type="match status" value="1"/>
</dbReference>
<name>A0ABY4WPJ3_9BACL</name>
<dbReference type="InterPro" id="IPR001387">
    <property type="entry name" value="Cro/C1-type_HTH"/>
</dbReference>
<proteinExistence type="predicted"/>
<dbReference type="InterPro" id="IPR010982">
    <property type="entry name" value="Lambda_DNA-bd_dom_sf"/>
</dbReference>
<dbReference type="Gene3D" id="2.60.120.10">
    <property type="entry name" value="Jelly Rolls"/>
    <property type="match status" value="1"/>
</dbReference>
<dbReference type="InterPro" id="IPR011051">
    <property type="entry name" value="RmlC_Cupin_sf"/>
</dbReference>
<evidence type="ECO:0000313" key="3">
    <source>
        <dbReference type="EMBL" id="USG66566.1"/>
    </source>
</evidence>
<sequence length="186" mass="20797">MEGIIGKQIKALRLQKKMTLKQISEKTNLSISFLSQVERSQSSITLTSLKKISNALGVNPSYFFSEGEEDSKPSIIRRGYGKEVQINRSQFIIQNLSGKLSNPVFEPVLATLMPGDKKVASYSHIGQEFIYVLEGTLTVLLQEEEYDLLPGDSMHIDSNTPHNWYNRSKSPVKLLCVSAPPMYAGE</sequence>
<dbReference type="SMART" id="SM00530">
    <property type="entry name" value="HTH_XRE"/>
    <property type="match status" value="1"/>
</dbReference>
<gene>
    <name evidence="3" type="ORF">NDK47_04505</name>
</gene>
<dbReference type="RefSeq" id="WP_251873674.1">
    <property type="nucleotide sequence ID" value="NZ_CP098755.1"/>
</dbReference>
<dbReference type="PROSITE" id="PS50943">
    <property type="entry name" value="HTH_CROC1"/>
    <property type="match status" value="1"/>
</dbReference>
<dbReference type="Pfam" id="PF01381">
    <property type="entry name" value="HTH_3"/>
    <property type="match status" value="1"/>
</dbReference>
<protein>
    <submittedName>
        <fullName evidence="3">XRE family transcriptional regulator</fullName>
    </submittedName>
</protein>
<dbReference type="SUPFAM" id="SSF51182">
    <property type="entry name" value="RmlC-like cupins"/>
    <property type="match status" value="1"/>
</dbReference>
<dbReference type="SUPFAM" id="SSF47413">
    <property type="entry name" value="lambda repressor-like DNA-binding domains"/>
    <property type="match status" value="1"/>
</dbReference>
<dbReference type="EMBL" id="CP098755">
    <property type="protein sequence ID" value="USG66566.1"/>
    <property type="molecule type" value="Genomic_DNA"/>
</dbReference>
<dbReference type="PANTHER" id="PTHR46797">
    <property type="entry name" value="HTH-TYPE TRANSCRIPTIONAL REGULATOR"/>
    <property type="match status" value="1"/>
</dbReference>